<sequence length="1416" mass="157755">MEAAGLAIGVAGLAGLFSACLDAIEKAQSYRGASRDSDRLDVQFQADVLRFKKWGQEVGIRDGILIDPHHIALDDEATKASINQVLAIILDLHKTGEQGMPRRRTGLEESDKAHRHDVATSKRKKVSWALWGKEKREKDVELYATLVQKLYDLIPPGVSERKPEEVFEIMEELFQEFKTYMLKSEQRLAEEEKERKVRLWRDLDAWVIGSDRSSDILHEATKNRLDQTCEWIFERSEFQDWLSEDASGSTSNLLWINGPAGFGKTMLFSRIIEYLDSSRTVPIVYFVFSSNYESHRDPFTAVRSWLSQLMKTSEKVFDLVYEAWATPGQKEASQITIERLFVQAIQLTPGCILAIDGLDECKSAAEPYMKVTANIKEALKSPMARALVVSRGESNIRLALGQDFLECRITVDDVRYDTAMVSEHIVLKNLPNKSKSDRAELSKAMTNRCDGQFLWLKLQSKKLKSWKNKKQLERSINESPIELSELYERDWQIIQEFEQSDRERAVSLLRWAAFALRPLTVGEITEAVIIEDGCKDFPLDELPDIINEEYVEDSISRLCGSLVEIRENTGDVTDWNDTKSDSDHTDSDWGNTDSDSENTDSDDTALNETPSNNDGMLSKNNDEGDCNSFSSMILCIAHFSVRQFLLFKLAKPGANIAANTNLTVSHEQAQHAWLARSCIQYISFLPFRDVPASPEETERKIGTQLQDYAARNWHRHVNLAEVGSSGLETAVSDFFVRPTEALSWWVKWHEDHKEPKEYEHEGDTLPKSPVALATELGLIAVVKKLLERPDCDVNQRDTIGRTALFVSCENGQDEITKLLIDAGADPMLRVCPFIDDCIEIHAGPISEIVGHGNVEMLQYLVRHGVDVNQSETLVRRVQPDDNQLRQIVPMAPLALACMFGHLNVVRFLLENGADVHESSLGYPLTFAADIGHVDIVDLLIKNGARVDVLSRYVLHEPRHRKWYTGLADQPEAFVTPLYHSVEGNHLHTSRKLIENGADPHRTFFQEGLNLLHVATDAGAVDVLELLLEAGIDPNKPDKTKNRLAPLHLARSSGVAKILLQHGANIEQLALNGNTPLHVVANRGLSKTAALFLAKGASIDTPNKSGWTPLYPAILNGRVKVVKLLLNSGAEVNRADHDGNSPLTFAVETGHLKIVRLLLQHQADIEHVGSKGRTALFKASQNGNVELVQLLLKHNAHPNTRGEDGSSPLHWTPPNGYLGVTEALIRAGADIEAMNSGGKTPLFCAAKFGYVDLAKLLLDNGAEPNRRDKQALLPLHFASYAGHDQIVELFLGIEKLDIDTKGGPFHQTPLNAASINGNDLVVQLLLSVDQVDVNSKDINMKTPISNAAERGYSNIVSLLLETGQCDIHQVSKSGFTPLELASFYDHEDVVNLLIDHGAPVSGLTDVYGLARLFSSDE</sequence>
<evidence type="ECO:0000256" key="4">
    <source>
        <dbReference type="SAM" id="MobiDB-lite"/>
    </source>
</evidence>
<feature type="compositionally biased region" description="Basic and acidic residues" evidence="4">
    <location>
        <begin position="576"/>
        <end position="587"/>
    </location>
</feature>
<feature type="repeat" description="ANK" evidence="3">
    <location>
        <begin position="888"/>
        <end position="920"/>
    </location>
</feature>
<dbReference type="PRINTS" id="PR01415">
    <property type="entry name" value="ANKYRIN"/>
</dbReference>
<feature type="compositionally biased region" description="Acidic residues" evidence="4">
    <location>
        <begin position="594"/>
        <end position="605"/>
    </location>
</feature>
<proteinExistence type="predicted"/>
<dbReference type="Gene3D" id="1.20.120.1020">
    <property type="entry name" value="Prion-inhibition and propagation, HeLo domain"/>
    <property type="match status" value="1"/>
</dbReference>
<reference evidence="7 8" key="1">
    <citation type="submission" date="2019-06" db="EMBL/GenBank/DDBJ databases">
        <authorList>
            <person name="Broberg M."/>
        </authorList>
    </citation>
    <scope>NUCLEOTIDE SEQUENCE [LARGE SCALE GENOMIC DNA]</scope>
</reference>
<dbReference type="Pfam" id="PF14479">
    <property type="entry name" value="HeLo"/>
    <property type="match status" value="1"/>
</dbReference>
<dbReference type="Proteomes" id="UP000766486">
    <property type="component" value="Unassembled WGS sequence"/>
</dbReference>
<dbReference type="SUPFAM" id="SSF52540">
    <property type="entry name" value="P-loop containing nucleoside triphosphate hydrolases"/>
    <property type="match status" value="1"/>
</dbReference>
<feature type="repeat" description="ANK" evidence="3">
    <location>
        <begin position="1006"/>
        <end position="1038"/>
    </location>
</feature>
<dbReference type="PANTHER" id="PTHR24198">
    <property type="entry name" value="ANKYRIN REPEAT AND PROTEIN KINASE DOMAIN-CONTAINING PROTEIN"/>
    <property type="match status" value="1"/>
</dbReference>
<evidence type="ECO:0000259" key="6">
    <source>
        <dbReference type="PROSITE" id="PS50837"/>
    </source>
</evidence>
<dbReference type="EMBL" id="CABFNS010000741">
    <property type="protein sequence ID" value="VUC25834.1"/>
    <property type="molecule type" value="Genomic_DNA"/>
</dbReference>
<feature type="compositionally biased region" description="Polar residues" evidence="4">
    <location>
        <begin position="606"/>
        <end position="619"/>
    </location>
</feature>
<protein>
    <recommendedName>
        <fullName evidence="6">NACHT domain-containing protein</fullName>
    </recommendedName>
</protein>
<dbReference type="InterPro" id="IPR027417">
    <property type="entry name" value="P-loop_NTPase"/>
</dbReference>
<comment type="caution">
    <text evidence="7">The sequence shown here is derived from an EMBL/GenBank/DDBJ whole genome shotgun (WGS) entry which is preliminary data.</text>
</comment>
<feature type="repeat" description="ANK" evidence="3">
    <location>
        <begin position="1372"/>
        <end position="1404"/>
    </location>
</feature>
<name>A0ABY6U5G9_BIOOC</name>
<organism evidence="7 8">
    <name type="scientific">Bionectria ochroleuca</name>
    <name type="common">Gliocladium roseum</name>
    <dbReference type="NCBI Taxonomy" id="29856"/>
    <lineage>
        <taxon>Eukaryota</taxon>
        <taxon>Fungi</taxon>
        <taxon>Dikarya</taxon>
        <taxon>Ascomycota</taxon>
        <taxon>Pezizomycotina</taxon>
        <taxon>Sordariomycetes</taxon>
        <taxon>Hypocreomycetidae</taxon>
        <taxon>Hypocreales</taxon>
        <taxon>Bionectriaceae</taxon>
        <taxon>Clonostachys</taxon>
    </lineage>
</organism>
<dbReference type="Pfam" id="PF13637">
    <property type="entry name" value="Ank_4"/>
    <property type="match status" value="1"/>
</dbReference>
<feature type="repeat" description="ANK" evidence="3">
    <location>
        <begin position="923"/>
        <end position="951"/>
    </location>
</feature>
<keyword evidence="2 3" id="KW-0040">ANK repeat</keyword>
<evidence type="ECO:0000313" key="8">
    <source>
        <dbReference type="Proteomes" id="UP000766486"/>
    </source>
</evidence>
<dbReference type="PANTHER" id="PTHR24198:SF165">
    <property type="entry name" value="ANKYRIN REPEAT-CONTAINING PROTEIN-RELATED"/>
    <property type="match status" value="1"/>
</dbReference>
<keyword evidence="8" id="KW-1185">Reference proteome</keyword>
<dbReference type="Pfam" id="PF12796">
    <property type="entry name" value="Ank_2"/>
    <property type="match status" value="6"/>
</dbReference>
<keyword evidence="5" id="KW-0732">Signal</keyword>
<dbReference type="InterPro" id="IPR036770">
    <property type="entry name" value="Ankyrin_rpt-contain_sf"/>
</dbReference>
<evidence type="ECO:0000256" key="3">
    <source>
        <dbReference type="PROSITE-ProRule" id="PRU00023"/>
    </source>
</evidence>
<dbReference type="SMART" id="SM00248">
    <property type="entry name" value="ANK"/>
    <property type="match status" value="18"/>
</dbReference>
<dbReference type="Gene3D" id="1.25.40.20">
    <property type="entry name" value="Ankyrin repeat-containing domain"/>
    <property type="match status" value="5"/>
</dbReference>
<evidence type="ECO:0000256" key="1">
    <source>
        <dbReference type="ARBA" id="ARBA00022737"/>
    </source>
</evidence>
<dbReference type="SUPFAM" id="SSF48403">
    <property type="entry name" value="Ankyrin repeat"/>
    <property type="match status" value="3"/>
</dbReference>
<feature type="repeat" description="ANK" evidence="3">
    <location>
        <begin position="1071"/>
        <end position="1103"/>
    </location>
</feature>
<dbReference type="PROSITE" id="PS50837">
    <property type="entry name" value="NACHT"/>
    <property type="match status" value="1"/>
</dbReference>
<feature type="repeat" description="ANK" evidence="3">
    <location>
        <begin position="799"/>
        <end position="825"/>
    </location>
</feature>
<accession>A0ABY6U5G9</accession>
<feature type="repeat" description="ANK" evidence="3">
    <location>
        <begin position="1104"/>
        <end position="1136"/>
    </location>
</feature>
<feature type="signal peptide" evidence="5">
    <location>
        <begin position="1"/>
        <end position="18"/>
    </location>
</feature>
<dbReference type="InterPro" id="IPR029498">
    <property type="entry name" value="HeLo_dom"/>
</dbReference>
<feature type="chain" id="PRO_5046329803" description="NACHT domain-containing protein" evidence="5">
    <location>
        <begin position="19"/>
        <end position="1416"/>
    </location>
</feature>
<keyword evidence="1" id="KW-0677">Repeat</keyword>
<dbReference type="PROSITE" id="PS50088">
    <property type="entry name" value="ANK_REPEAT"/>
    <property type="match status" value="11"/>
</dbReference>
<feature type="compositionally biased region" description="Basic and acidic residues" evidence="4">
    <location>
        <begin position="105"/>
        <end position="119"/>
    </location>
</feature>
<dbReference type="PROSITE" id="PS50297">
    <property type="entry name" value="ANK_REP_REGION"/>
    <property type="match status" value="11"/>
</dbReference>
<feature type="repeat" description="ANK" evidence="3">
    <location>
        <begin position="1170"/>
        <end position="1202"/>
    </location>
</feature>
<feature type="repeat" description="ANK" evidence="3">
    <location>
        <begin position="1137"/>
        <end position="1169"/>
    </location>
</feature>
<feature type="domain" description="NACHT" evidence="6">
    <location>
        <begin position="252"/>
        <end position="360"/>
    </location>
</feature>
<dbReference type="InterPro" id="IPR038305">
    <property type="entry name" value="HeLo_sf"/>
</dbReference>
<feature type="repeat" description="ANK" evidence="3">
    <location>
        <begin position="1203"/>
        <end position="1235"/>
    </location>
</feature>
<dbReference type="InterPro" id="IPR007111">
    <property type="entry name" value="NACHT_NTPase"/>
</dbReference>
<dbReference type="Gene3D" id="3.40.50.300">
    <property type="entry name" value="P-loop containing nucleotide triphosphate hydrolases"/>
    <property type="match status" value="1"/>
</dbReference>
<feature type="region of interest" description="Disordered" evidence="4">
    <location>
        <begin position="99"/>
        <end position="119"/>
    </location>
</feature>
<evidence type="ECO:0000256" key="5">
    <source>
        <dbReference type="SAM" id="SignalP"/>
    </source>
</evidence>
<dbReference type="InterPro" id="IPR056884">
    <property type="entry name" value="NPHP3-like_N"/>
</dbReference>
<evidence type="ECO:0000313" key="7">
    <source>
        <dbReference type="EMBL" id="VUC25834.1"/>
    </source>
</evidence>
<dbReference type="InterPro" id="IPR002110">
    <property type="entry name" value="Ankyrin_rpt"/>
</dbReference>
<gene>
    <name evidence="7" type="ORF">CLO192961_LOCUS176440</name>
</gene>
<dbReference type="Pfam" id="PF24883">
    <property type="entry name" value="NPHP3_N"/>
    <property type="match status" value="1"/>
</dbReference>
<evidence type="ECO:0000256" key="2">
    <source>
        <dbReference type="ARBA" id="ARBA00023043"/>
    </source>
</evidence>
<feature type="region of interest" description="Disordered" evidence="4">
    <location>
        <begin position="571"/>
        <end position="619"/>
    </location>
</feature>
<feature type="repeat" description="ANK" evidence="3">
    <location>
        <begin position="1236"/>
        <end position="1268"/>
    </location>
</feature>